<proteinExistence type="predicted"/>
<feature type="domain" description="CMP/dCMP-type deaminase" evidence="1">
    <location>
        <begin position="5"/>
        <end position="69"/>
    </location>
</feature>
<evidence type="ECO:0000259" key="1">
    <source>
        <dbReference type="Pfam" id="PF00383"/>
    </source>
</evidence>
<sequence length="144" mass="16204">MQDRYQKFLTRVVKETYKEVDNRDGGPFGVAVVRNDEVVVSCHNMVLSHIEPTAHAEVASIREACLKFDRNGVETRKGVRLKEDDILRATIVVHPTINFAISKARRLCALGKRNFNIVFDPAYVINTACATISLIKYLTNPKAT</sequence>
<dbReference type="EMBL" id="BKCJ010133401">
    <property type="protein sequence ID" value="GEX83736.1"/>
    <property type="molecule type" value="Genomic_DNA"/>
</dbReference>
<evidence type="ECO:0000313" key="2">
    <source>
        <dbReference type="EMBL" id="GEX83736.1"/>
    </source>
</evidence>
<organism evidence="2">
    <name type="scientific">Tanacetum cinerariifolium</name>
    <name type="common">Dalmatian daisy</name>
    <name type="synonym">Chrysanthemum cinerariifolium</name>
    <dbReference type="NCBI Taxonomy" id="118510"/>
    <lineage>
        <taxon>Eukaryota</taxon>
        <taxon>Viridiplantae</taxon>
        <taxon>Streptophyta</taxon>
        <taxon>Embryophyta</taxon>
        <taxon>Tracheophyta</taxon>
        <taxon>Spermatophyta</taxon>
        <taxon>Magnoliopsida</taxon>
        <taxon>eudicotyledons</taxon>
        <taxon>Gunneridae</taxon>
        <taxon>Pentapetalae</taxon>
        <taxon>asterids</taxon>
        <taxon>campanulids</taxon>
        <taxon>Asterales</taxon>
        <taxon>Asteraceae</taxon>
        <taxon>Asteroideae</taxon>
        <taxon>Anthemideae</taxon>
        <taxon>Anthemidinae</taxon>
        <taxon>Tanacetum</taxon>
    </lineage>
</organism>
<dbReference type="InterPro" id="IPR016193">
    <property type="entry name" value="Cytidine_deaminase-like"/>
</dbReference>
<dbReference type="Gene3D" id="3.40.140.10">
    <property type="entry name" value="Cytidine Deaminase, domain 2"/>
    <property type="match status" value="1"/>
</dbReference>
<reference evidence="2" key="1">
    <citation type="journal article" date="2019" name="Sci. Rep.">
        <title>Draft genome of Tanacetum cinerariifolium, the natural source of mosquito coil.</title>
        <authorList>
            <person name="Yamashiro T."/>
            <person name="Shiraishi A."/>
            <person name="Satake H."/>
            <person name="Nakayama K."/>
        </authorList>
    </citation>
    <scope>NUCLEOTIDE SEQUENCE</scope>
</reference>
<protein>
    <submittedName>
        <fullName evidence="2">Cytidine and deoxycytidylate deaminase, zinc-binding, cytidine deaminase-like protein</fullName>
    </submittedName>
</protein>
<dbReference type="SUPFAM" id="SSF53927">
    <property type="entry name" value="Cytidine deaminase-like"/>
    <property type="match status" value="1"/>
</dbReference>
<dbReference type="AlphaFoldDB" id="A0A699HAJ2"/>
<accession>A0A699HAJ2</accession>
<dbReference type="Pfam" id="PF00383">
    <property type="entry name" value="dCMP_cyt_deam_1"/>
    <property type="match status" value="1"/>
</dbReference>
<name>A0A699HAJ2_TANCI</name>
<dbReference type="InterPro" id="IPR002125">
    <property type="entry name" value="CMP_dCMP_dom"/>
</dbReference>
<dbReference type="GO" id="GO:0003824">
    <property type="term" value="F:catalytic activity"/>
    <property type="evidence" value="ECO:0007669"/>
    <property type="project" value="InterPro"/>
</dbReference>
<comment type="caution">
    <text evidence="2">The sequence shown here is derived from an EMBL/GenBank/DDBJ whole genome shotgun (WGS) entry which is preliminary data.</text>
</comment>
<gene>
    <name evidence="2" type="ORF">Tci_355711</name>
</gene>